<dbReference type="SUPFAM" id="SSF111369">
    <property type="entry name" value="HlyD-like secretion proteins"/>
    <property type="match status" value="1"/>
</dbReference>
<evidence type="ECO:0000256" key="1">
    <source>
        <dbReference type="ARBA" id="ARBA00009477"/>
    </source>
</evidence>
<keyword evidence="9" id="KW-1185">Reference proteome</keyword>
<dbReference type="InterPro" id="IPR050393">
    <property type="entry name" value="MFP_Efflux_Pump"/>
</dbReference>
<protein>
    <submittedName>
        <fullName evidence="8">Secretion protein HlyD</fullName>
    </submittedName>
</protein>
<accession>A0A9W6MYV5</accession>
<keyword evidence="3 5" id="KW-1133">Transmembrane helix</keyword>
<dbReference type="RefSeq" id="WP_213369533.1">
    <property type="nucleotide sequence ID" value="NZ_BSFJ01000008.1"/>
</dbReference>
<comment type="caution">
    <text evidence="8">The sequence shown here is derived from an EMBL/GenBank/DDBJ whole genome shotgun (WGS) entry which is preliminary data.</text>
</comment>
<feature type="transmembrane region" description="Helical" evidence="5">
    <location>
        <begin position="6"/>
        <end position="27"/>
    </location>
</feature>
<evidence type="ECO:0000259" key="6">
    <source>
        <dbReference type="Pfam" id="PF25917"/>
    </source>
</evidence>
<dbReference type="Pfam" id="PF25963">
    <property type="entry name" value="Beta-barrel_AAEA"/>
    <property type="match status" value="1"/>
</dbReference>
<dbReference type="InterPro" id="IPR058634">
    <property type="entry name" value="AaeA-lik-b-barrel"/>
</dbReference>
<dbReference type="PANTHER" id="PTHR30367">
    <property type="entry name" value="P-HYDROXYBENZOIC ACID EFFLUX PUMP SUBUNIT AAEA-RELATED"/>
    <property type="match status" value="1"/>
</dbReference>
<organism evidence="8 9">
    <name type="scientific">Ancylobacter dichloromethanicus</name>
    <dbReference type="NCBI Taxonomy" id="518825"/>
    <lineage>
        <taxon>Bacteria</taxon>
        <taxon>Pseudomonadati</taxon>
        <taxon>Pseudomonadota</taxon>
        <taxon>Alphaproteobacteria</taxon>
        <taxon>Hyphomicrobiales</taxon>
        <taxon>Xanthobacteraceae</taxon>
        <taxon>Ancylobacter</taxon>
    </lineage>
</organism>
<gene>
    <name evidence="8" type="ORF">GCM10017643_21850</name>
</gene>
<dbReference type="GO" id="GO:0022857">
    <property type="term" value="F:transmembrane transporter activity"/>
    <property type="evidence" value="ECO:0007669"/>
    <property type="project" value="InterPro"/>
</dbReference>
<evidence type="ECO:0000313" key="8">
    <source>
        <dbReference type="EMBL" id="GLK72069.1"/>
    </source>
</evidence>
<proteinExistence type="inferred from homology"/>
<keyword evidence="4 5" id="KW-0472">Membrane</keyword>
<name>A0A9W6MYV5_9HYPH</name>
<dbReference type="InterPro" id="IPR058625">
    <property type="entry name" value="MdtA-like_BSH"/>
</dbReference>
<dbReference type="Pfam" id="PF25917">
    <property type="entry name" value="BSH_RND"/>
    <property type="match status" value="1"/>
</dbReference>
<reference evidence="8" key="1">
    <citation type="journal article" date="2014" name="Int. J. Syst. Evol. Microbiol.">
        <title>Complete genome sequence of Corynebacterium casei LMG S-19264T (=DSM 44701T), isolated from a smear-ripened cheese.</title>
        <authorList>
            <consortium name="US DOE Joint Genome Institute (JGI-PGF)"/>
            <person name="Walter F."/>
            <person name="Albersmeier A."/>
            <person name="Kalinowski J."/>
            <person name="Ruckert C."/>
        </authorList>
    </citation>
    <scope>NUCLEOTIDE SEQUENCE</scope>
    <source>
        <strain evidence="8">VKM B-2484</strain>
    </source>
</reference>
<evidence type="ECO:0000256" key="2">
    <source>
        <dbReference type="ARBA" id="ARBA00022692"/>
    </source>
</evidence>
<evidence type="ECO:0000256" key="3">
    <source>
        <dbReference type="ARBA" id="ARBA00022989"/>
    </source>
</evidence>
<dbReference type="Proteomes" id="UP001143370">
    <property type="component" value="Unassembled WGS sequence"/>
</dbReference>
<dbReference type="EMBL" id="BSFJ01000008">
    <property type="protein sequence ID" value="GLK72069.1"/>
    <property type="molecule type" value="Genomic_DNA"/>
</dbReference>
<evidence type="ECO:0000256" key="4">
    <source>
        <dbReference type="ARBA" id="ARBA00023136"/>
    </source>
</evidence>
<evidence type="ECO:0000259" key="7">
    <source>
        <dbReference type="Pfam" id="PF25963"/>
    </source>
</evidence>
<evidence type="ECO:0000256" key="5">
    <source>
        <dbReference type="SAM" id="Phobius"/>
    </source>
</evidence>
<feature type="domain" description="p-hydroxybenzoic acid efflux pump subunit AaeA-like beta-barrel" evidence="7">
    <location>
        <begin position="191"/>
        <end position="284"/>
    </location>
</feature>
<dbReference type="InterPro" id="IPR006143">
    <property type="entry name" value="RND_pump_MFP"/>
</dbReference>
<dbReference type="GO" id="GO:0016020">
    <property type="term" value="C:membrane"/>
    <property type="evidence" value="ECO:0007669"/>
    <property type="project" value="InterPro"/>
</dbReference>
<sequence length="288" mass="30838">MTIGSVLRVGVTLLATAAAVFVGWRLWLYYTVSPWTRDARVLAQVVEIAPDVSGLVDAVNVRDNQFVHKGDVLFVIDQQRFTAALQQAQADVALKQRALDYARDTAARDANLERADAAAISAQTVELTSSTAAEAQAELGAAQAALTTARINLERSNVRAPADGYITNFNVDVGDYARVGEGMLALVDSHSFYVYAYFMETKLPAIRDGDPARVELMAGGAVIDGVVEGLSRAVAIPGAGLLAKVDPNFDWIRLAQRIPVRIKLGPLPPGVRLVSGLSATVVVQPKIR</sequence>
<comment type="similarity">
    <text evidence="1">Belongs to the membrane fusion protein (MFP) (TC 8.A.1) family.</text>
</comment>
<evidence type="ECO:0000313" key="9">
    <source>
        <dbReference type="Proteomes" id="UP001143370"/>
    </source>
</evidence>
<keyword evidence="2 5" id="KW-0812">Transmembrane</keyword>
<dbReference type="Gene3D" id="2.40.30.170">
    <property type="match status" value="1"/>
</dbReference>
<dbReference type="Gene3D" id="2.40.50.100">
    <property type="match status" value="1"/>
</dbReference>
<feature type="domain" description="Multidrug resistance protein MdtA-like barrel-sandwich hybrid" evidence="6">
    <location>
        <begin position="45"/>
        <end position="186"/>
    </location>
</feature>
<dbReference type="PANTHER" id="PTHR30367:SF12">
    <property type="entry name" value="P-HYDROXYBENZOIC ACID EFFLUX PUMP SUBUNIT AAEA"/>
    <property type="match status" value="1"/>
</dbReference>
<dbReference type="AlphaFoldDB" id="A0A9W6MYV5"/>
<dbReference type="Gene3D" id="1.10.287.470">
    <property type="entry name" value="Helix hairpin bin"/>
    <property type="match status" value="1"/>
</dbReference>
<dbReference type="NCBIfam" id="TIGR01730">
    <property type="entry name" value="RND_mfp"/>
    <property type="match status" value="1"/>
</dbReference>
<reference evidence="8" key="2">
    <citation type="submission" date="2023-01" db="EMBL/GenBank/DDBJ databases">
        <authorList>
            <person name="Sun Q."/>
            <person name="Evtushenko L."/>
        </authorList>
    </citation>
    <scope>NUCLEOTIDE SEQUENCE</scope>
    <source>
        <strain evidence="8">VKM B-2484</strain>
    </source>
</reference>